<comment type="caution">
    <text evidence="2">The sequence shown here is derived from an EMBL/GenBank/DDBJ whole genome shotgun (WGS) entry which is preliminary data.</text>
</comment>
<organism evidence="2 3">
    <name type="scientific">Cystoisospora suis</name>
    <dbReference type="NCBI Taxonomy" id="483139"/>
    <lineage>
        <taxon>Eukaryota</taxon>
        <taxon>Sar</taxon>
        <taxon>Alveolata</taxon>
        <taxon>Apicomplexa</taxon>
        <taxon>Conoidasida</taxon>
        <taxon>Coccidia</taxon>
        <taxon>Eucoccidiorida</taxon>
        <taxon>Eimeriorina</taxon>
        <taxon>Sarcocystidae</taxon>
        <taxon>Cystoisospora</taxon>
    </lineage>
</organism>
<keyword evidence="3" id="KW-1185">Reference proteome</keyword>
<protein>
    <submittedName>
        <fullName evidence="2">Uncharacterized protein</fullName>
    </submittedName>
</protein>
<dbReference type="VEuPathDB" id="ToxoDB:CSUI_001921"/>
<dbReference type="RefSeq" id="XP_067925901.1">
    <property type="nucleotide sequence ID" value="XM_068062124.1"/>
</dbReference>
<evidence type="ECO:0000313" key="3">
    <source>
        <dbReference type="Proteomes" id="UP000221165"/>
    </source>
</evidence>
<reference evidence="2 3" key="1">
    <citation type="journal article" date="2017" name="Int. J. Parasitol.">
        <title>The genome of the protozoan parasite Cystoisospora suis and a reverse vaccinology approach to identify vaccine candidates.</title>
        <authorList>
            <person name="Palmieri N."/>
            <person name="Shrestha A."/>
            <person name="Ruttkowski B."/>
            <person name="Beck T."/>
            <person name="Vogl C."/>
            <person name="Tomley F."/>
            <person name="Blake D.P."/>
            <person name="Joachim A."/>
        </authorList>
    </citation>
    <scope>NUCLEOTIDE SEQUENCE [LARGE SCALE GENOMIC DNA]</scope>
    <source>
        <strain evidence="2 3">Wien I</strain>
    </source>
</reference>
<dbReference type="GeneID" id="94425335"/>
<feature type="compositionally biased region" description="Polar residues" evidence="1">
    <location>
        <begin position="112"/>
        <end position="121"/>
    </location>
</feature>
<sequence length="121" mass="13746">MEKAGIGSAPSPGIALPPWVARVWEGAFSMTGYVVNEVRRGDPICVTLITAIPPVVLRRRQENPGRERRRREQLWNRPMQCSPRLPTVPASPRSKGNPVRREQALQYRRPAQQHTRTYPSP</sequence>
<gene>
    <name evidence="2" type="ORF">CSUI_001921</name>
</gene>
<proteinExistence type="predicted"/>
<feature type="region of interest" description="Disordered" evidence="1">
    <location>
        <begin position="60"/>
        <end position="121"/>
    </location>
</feature>
<accession>A0A2C6LA10</accession>
<dbReference type="EMBL" id="MIGC01000793">
    <property type="protein sequence ID" value="PHJ24228.1"/>
    <property type="molecule type" value="Genomic_DNA"/>
</dbReference>
<dbReference type="Proteomes" id="UP000221165">
    <property type="component" value="Unassembled WGS sequence"/>
</dbReference>
<feature type="compositionally biased region" description="Basic and acidic residues" evidence="1">
    <location>
        <begin position="60"/>
        <end position="74"/>
    </location>
</feature>
<evidence type="ECO:0000256" key="1">
    <source>
        <dbReference type="SAM" id="MobiDB-lite"/>
    </source>
</evidence>
<evidence type="ECO:0000313" key="2">
    <source>
        <dbReference type="EMBL" id="PHJ24228.1"/>
    </source>
</evidence>
<dbReference type="AlphaFoldDB" id="A0A2C6LA10"/>
<name>A0A2C6LA10_9APIC</name>